<evidence type="ECO:0000256" key="4">
    <source>
        <dbReference type="ARBA" id="ARBA00023136"/>
    </source>
</evidence>
<dbReference type="AlphaFoldDB" id="A0A232LW58"/>
<evidence type="ECO:0000313" key="6">
    <source>
        <dbReference type="EMBL" id="OXV08346.1"/>
    </source>
</evidence>
<dbReference type="OrthoDB" id="4074965at2759"/>
<name>A0A232LW58_9EURO</name>
<keyword evidence="4" id="KW-0472">Membrane</keyword>
<evidence type="ECO:0000256" key="1">
    <source>
        <dbReference type="ARBA" id="ARBA00004141"/>
    </source>
</evidence>
<dbReference type="PANTHER" id="PTHR39608">
    <property type="entry name" value="INTEGRAL MEMBRANE PROTEIN (AFU_ORTHOLOGUE AFUA_5G08640)"/>
    <property type="match status" value="1"/>
</dbReference>
<dbReference type="Proteomes" id="UP000243515">
    <property type="component" value="Unassembled WGS sequence"/>
</dbReference>
<keyword evidence="7" id="KW-1185">Reference proteome</keyword>
<proteinExistence type="predicted"/>
<reference evidence="6 7" key="1">
    <citation type="journal article" date="2015" name="Environ. Microbiol.">
        <title>Metagenome sequence of Elaphomyces granulatus from sporocarp tissue reveals Ascomycota ectomycorrhizal fingerprints of genome expansion and a Proteobacteria-rich microbiome.</title>
        <authorList>
            <person name="Quandt C.A."/>
            <person name="Kohler A."/>
            <person name="Hesse C.N."/>
            <person name="Sharpton T.J."/>
            <person name="Martin F."/>
            <person name="Spatafora J.W."/>
        </authorList>
    </citation>
    <scope>NUCLEOTIDE SEQUENCE [LARGE SCALE GENOMIC DNA]</scope>
    <source>
        <strain evidence="6 7">OSC145934</strain>
    </source>
</reference>
<evidence type="ECO:0000259" key="5">
    <source>
        <dbReference type="Pfam" id="PF01284"/>
    </source>
</evidence>
<evidence type="ECO:0000256" key="3">
    <source>
        <dbReference type="ARBA" id="ARBA00022989"/>
    </source>
</evidence>
<evidence type="ECO:0000256" key="2">
    <source>
        <dbReference type="ARBA" id="ARBA00022692"/>
    </source>
</evidence>
<sequence length="161" mass="18129">MPAFTRFLSFLFRVGEIAFAAVVAGIVGYYLHLWSDCDDCSKARYIYTEVIAALSLFFGIILLIPFTSSIVAWHLDIILSLTWFAAFGLLVDALGSVPCGSPWDWSGLVNSDDCSRWKAAEAFSFLSAIFWLASAVLGIYFIWFVGGRTAQRRYWYGRYDV</sequence>
<comment type="subcellular location">
    <subcellularLocation>
        <location evidence="1">Membrane</location>
        <topology evidence="1">Multi-pass membrane protein</topology>
    </subcellularLocation>
</comment>
<keyword evidence="3" id="KW-1133">Transmembrane helix</keyword>
<dbReference type="GO" id="GO:0016020">
    <property type="term" value="C:membrane"/>
    <property type="evidence" value="ECO:0007669"/>
    <property type="project" value="UniProtKB-SubCell"/>
</dbReference>
<evidence type="ECO:0000313" key="7">
    <source>
        <dbReference type="Proteomes" id="UP000243515"/>
    </source>
</evidence>
<comment type="caution">
    <text evidence="6">The sequence shown here is derived from an EMBL/GenBank/DDBJ whole genome shotgun (WGS) entry which is preliminary data.</text>
</comment>
<dbReference type="EMBL" id="NPHW01004176">
    <property type="protein sequence ID" value="OXV08346.1"/>
    <property type="molecule type" value="Genomic_DNA"/>
</dbReference>
<protein>
    <recommendedName>
        <fullName evidence="5">MARVEL domain-containing protein</fullName>
    </recommendedName>
</protein>
<organism evidence="6 7">
    <name type="scientific">Elaphomyces granulatus</name>
    <dbReference type="NCBI Taxonomy" id="519963"/>
    <lineage>
        <taxon>Eukaryota</taxon>
        <taxon>Fungi</taxon>
        <taxon>Dikarya</taxon>
        <taxon>Ascomycota</taxon>
        <taxon>Pezizomycotina</taxon>
        <taxon>Eurotiomycetes</taxon>
        <taxon>Eurotiomycetidae</taxon>
        <taxon>Eurotiales</taxon>
        <taxon>Elaphomycetaceae</taxon>
        <taxon>Elaphomyces</taxon>
    </lineage>
</organism>
<accession>A0A232LW58</accession>
<feature type="domain" description="MARVEL" evidence="5">
    <location>
        <begin position="8"/>
        <end position="137"/>
    </location>
</feature>
<dbReference type="InterPro" id="IPR008253">
    <property type="entry name" value="Marvel"/>
</dbReference>
<gene>
    <name evidence="6" type="ORF">Egran_03891</name>
</gene>
<dbReference type="Pfam" id="PF01284">
    <property type="entry name" value="MARVEL"/>
    <property type="match status" value="1"/>
</dbReference>
<keyword evidence="2" id="KW-0812">Transmembrane</keyword>
<dbReference type="PANTHER" id="PTHR39608:SF1">
    <property type="entry name" value="INTEGRAL MEMBRANE PROTEIN (AFU_ORTHOLOGUE AFUA_5G08640)"/>
    <property type="match status" value="1"/>
</dbReference>